<name>A0A1X2EH87_9MYCO</name>
<dbReference type="Proteomes" id="UP000193090">
    <property type="component" value="Unassembled WGS sequence"/>
</dbReference>
<dbReference type="Gene3D" id="1.10.10.10">
    <property type="entry name" value="Winged helix-like DNA-binding domain superfamily/Winged helix DNA-binding domain"/>
    <property type="match status" value="1"/>
</dbReference>
<dbReference type="Pfam" id="PF12802">
    <property type="entry name" value="MarR_2"/>
    <property type="match status" value="1"/>
</dbReference>
<organism evidence="2 3">
    <name type="scientific">Mycolicibacillus trivialis</name>
    <dbReference type="NCBI Taxonomy" id="1798"/>
    <lineage>
        <taxon>Bacteria</taxon>
        <taxon>Bacillati</taxon>
        <taxon>Actinomycetota</taxon>
        <taxon>Actinomycetes</taxon>
        <taxon>Mycobacteriales</taxon>
        <taxon>Mycobacteriaceae</taxon>
        <taxon>Mycolicibacillus</taxon>
    </lineage>
</organism>
<dbReference type="GO" id="GO:0003700">
    <property type="term" value="F:DNA-binding transcription factor activity"/>
    <property type="evidence" value="ECO:0007669"/>
    <property type="project" value="InterPro"/>
</dbReference>
<sequence length="162" mass="18294">MTDEPWLTPEEQRAWRSFVAMRQQLDRHLQRHMQQECGLSGPDFEILVNLSEAPGERMRAVDLVAATRWEKSRLSHHLRRMASRGLVRREDGAHRYPDVVLTAAGRDAIRTCAPANAARVRELFIEVLGPERLAVLAEASRDVLAALAEHRETACPPGIRDG</sequence>
<dbReference type="InterPro" id="IPR036390">
    <property type="entry name" value="WH_DNA-bd_sf"/>
</dbReference>
<comment type="caution">
    <text evidence="2">The sequence shown here is derived from an EMBL/GenBank/DDBJ whole genome shotgun (WGS) entry which is preliminary data.</text>
</comment>
<feature type="domain" description="HTH marR-type" evidence="1">
    <location>
        <begin position="32"/>
        <end position="132"/>
    </location>
</feature>
<dbReference type="SUPFAM" id="SSF46785">
    <property type="entry name" value="Winged helix' DNA-binding domain"/>
    <property type="match status" value="1"/>
</dbReference>
<evidence type="ECO:0000259" key="1">
    <source>
        <dbReference type="SMART" id="SM00347"/>
    </source>
</evidence>
<dbReference type="InterPro" id="IPR036388">
    <property type="entry name" value="WH-like_DNA-bd_sf"/>
</dbReference>
<dbReference type="STRING" id="1798.AWC30_13135"/>
<reference evidence="2 3" key="1">
    <citation type="submission" date="2016-01" db="EMBL/GenBank/DDBJ databases">
        <title>The new phylogeny of the genus Mycobacterium.</title>
        <authorList>
            <person name="Tarcisio F."/>
            <person name="Conor M."/>
            <person name="Antonella G."/>
            <person name="Elisabetta G."/>
            <person name="Giulia F.S."/>
            <person name="Sara T."/>
            <person name="Anna F."/>
            <person name="Clotilde B."/>
            <person name="Roberto B."/>
            <person name="Veronica D.S."/>
            <person name="Fabio R."/>
            <person name="Monica P."/>
            <person name="Olivier J."/>
            <person name="Enrico T."/>
            <person name="Nicola S."/>
        </authorList>
    </citation>
    <scope>NUCLEOTIDE SEQUENCE [LARGE SCALE GENOMIC DNA]</scope>
    <source>
        <strain evidence="2 3">DSM 44153</strain>
    </source>
</reference>
<evidence type="ECO:0000313" key="2">
    <source>
        <dbReference type="EMBL" id="ORX02145.1"/>
    </source>
</evidence>
<dbReference type="SMART" id="SM00347">
    <property type="entry name" value="HTH_MARR"/>
    <property type="match status" value="1"/>
</dbReference>
<keyword evidence="3" id="KW-1185">Reference proteome</keyword>
<evidence type="ECO:0000313" key="3">
    <source>
        <dbReference type="Proteomes" id="UP000193090"/>
    </source>
</evidence>
<protein>
    <submittedName>
        <fullName evidence="2">MarR family transcriptional regulator</fullName>
    </submittedName>
</protein>
<gene>
    <name evidence="2" type="ORF">AWC30_13135</name>
</gene>
<dbReference type="RefSeq" id="WP_085110636.1">
    <property type="nucleotide sequence ID" value="NZ_JACKSN010000061.1"/>
</dbReference>
<proteinExistence type="predicted"/>
<dbReference type="OrthoDB" id="8635520at2"/>
<dbReference type="EMBL" id="LQPZ01000033">
    <property type="protein sequence ID" value="ORX02145.1"/>
    <property type="molecule type" value="Genomic_DNA"/>
</dbReference>
<dbReference type="InterPro" id="IPR000835">
    <property type="entry name" value="HTH_MarR-typ"/>
</dbReference>
<accession>A0A1X2EH87</accession>
<dbReference type="AlphaFoldDB" id="A0A1X2EH87"/>